<accession>A0A517MJJ8</accession>
<evidence type="ECO:0000313" key="2">
    <source>
        <dbReference type="EMBL" id="QDS95034.1"/>
    </source>
</evidence>
<gene>
    <name evidence="2" type="ORF">FF011L_38180</name>
</gene>
<feature type="domain" description="PilZ" evidence="1">
    <location>
        <begin position="8"/>
        <end position="113"/>
    </location>
</feature>
<proteinExistence type="predicted"/>
<dbReference type="GO" id="GO:0035438">
    <property type="term" value="F:cyclic-di-GMP binding"/>
    <property type="evidence" value="ECO:0007669"/>
    <property type="project" value="InterPro"/>
</dbReference>
<feature type="domain" description="PilZ" evidence="1">
    <location>
        <begin position="121"/>
        <end position="208"/>
    </location>
</feature>
<sequence length="218" mass="24111">MTPPLNPQRRERNRFTVDLITKIPVRITCIDGAVGSRHSGTLTDLSVDGCQLQLAIPLPQEVQNVTLLMEQTAMAFSMETVAEICWGRQTSYGQISYGLKFHRSIPEDVLDQMIQRGLVSRRDNARCPIQLKGRLRMQLASNPPQDTEITDLSDGGVRLRTSQPLAAGERLLLELPGSLRAMLRVVWSMESEAYHFAGCAFLTNASRDAVQSAASQSA</sequence>
<dbReference type="KEGG" id="rml:FF011L_38180"/>
<dbReference type="AlphaFoldDB" id="A0A517MJJ8"/>
<dbReference type="Proteomes" id="UP000320672">
    <property type="component" value="Chromosome"/>
</dbReference>
<dbReference type="EMBL" id="CP036262">
    <property type="protein sequence ID" value="QDS95034.1"/>
    <property type="molecule type" value="Genomic_DNA"/>
</dbReference>
<protein>
    <submittedName>
        <fullName evidence="2">PilZ domain protein</fullName>
    </submittedName>
</protein>
<dbReference type="SUPFAM" id="SSF141371">
    <property type="entry name" value="PilZ domain-like"/>
    <property type="match status" value="2"/>
</dbReference>
<dbReference type="RefSeq" id="WP_145352944.1">
    <property type="nucleotide sequence ID" value="NZ_CP036262.1"/>
</dbReference>
<dbReference type="InterPro" id="IPR009875">
    <property type="entry name" value="PilZ_domain"/>
</dbReference>
<organism evidence="2 3">
    <name type="scientific">Roseimaritima multifibrata</name>
    <dbReference type="NCBI Taxonomy" id="1930274"/>
    <lineage>
        <taxon>Bacteria</taxon>
        <taxon>Pseudomonadati</taxon>
        <taxon>Planctomycetota</taxon>
        <taxon>Planctomycetia</taxon>
        <taxon>Pirellulales</taxon>
        <taxon>Pirellulaceae</taxon>
        <taxon>Roseimaritima</taxon>
    </lineage>
</organism>
<evidence type="ECO:0000259" key="1">
    <source>
        <dbReference type="Pfam" id="PF07238"/>
    </source>
</evidence>
<evidence type="ECO:0000313" key="3">
    <source>
        <dbReference type="Proteomes" id="UP000320672"/>
    </source>
</evidence>
<dbReference type="Pfam" id="PF07238">
    <property type="entry name" value="PilZ"/>
    <property type="match status" value="2"/>
</dbReference>
<name>A0A517MJJ8_9BACT</name>
<keyword evidence="3" id="KW-1185">Reference proteome</keyword>
<dbReference type="OrthoDB" id="255907at2"/>
<reference evidence="2 3" key="1">
    <citation type="submission" date="2019-02" db="EMBL/GenBank/DDBJ databases">
        <title>Deep-cultivation of Planctomycetes and their phenomic and genomic characterization uncovers novel biology.</title>
        <authorList>
            <person name="Wiegand S."/>
            <person name="Jogler M."/>
            <person name="Boedeker C."/>
            <person name="Pinto D."/>
            <person name="Vollmers J."/>
            <person name="Rivas-Marin E."/>
            <person name="Kohn T."/>
            <person name="Peeters S.H."/>
            <person name="Heuer A."/>
            <person name="Rast P."/>
            <person name="Oberbeckmann S."/>
            <person name="Bunk B."/>
            <person name="Jeske O."/>
            <person name="Meyerdierks A."/>
            <person name="Storesund J.E."/>
            <person name="Kallscheuer N."/>
            <person name="Luecker S."/>
            <person name="Lage O.M."/>
            <person name="Pohl T."/>
            <person name="Merkel B.J."/>
            <person name="Hornburger P."/>
            <person name="Mueller R.-W."/>
            <person name="Bruemmer F."/>
            <person name="Labrenz M."/>
            <person name="Spormann A.M."/>
            <person name="Op den Camp H."/>
            <person name="Overmann J."/>
            <person name="Amann R."/>
            <person name="Jetten M.S.M."/>
            <person name="Mascher T."/>
            <person name="Medema M.H."/>
            <person name="Devos D.P."/>
            <person name="Kaster A.-K."/>
            <person name="Ovreas L."/>
            <person name="Rohde M."/>
            <person name="Galperin M.Y."/>
            <person name="Jogler C."/>
        </authorList>
    </citation>
    <scope>NUCLEOTIDE SEQUENCE [LARGE SCALE GENOMIC DNA]</scope>
    <source>
        <strain evidence="2 3">FF011L</strain>
    </source>
</reference>
<dbReference type="Gene3D" id="2.40.10.220">
    <property type="entry name" value="predicted glycosyltransferase like domains"/>
    <property type="match status" value="2"/>
</dbReference>